<evidence type="ECO:0000256" key="2">
    <source>
        <dbReference type="PROSITE-ProRule" id="PRU00335"/>
    </source>
</evidence>
<organism evidence="4 5">
    <name type="scientific">Mycolicibacterium iranicum</name>
    <name type="common">Mycobacterium iranicum</name>
    <dbReference type="NCBI Taxonomy" id="912594"/>
    <lineage>
        <taxon>Bacteria</taxon>
        <taxon>Bacillati</taxon>
        <taxon>Actinomycetota</taxon>
        <taxon>Actinomycetes</taxon>
        <taxon>Mycobacteriales</taxon>
        <taxon>Mycobacteriaceae</taxon>
        <taxon>Mycolicibacterium</taxon>
    </lineage>
</organism>
<reference evidence="4 5" key="1">
    <citation type="submission" date="2016-04" db="EMBL/GenBank/DDBJ databases">
        <title>Draft Genome Sequences of Staphylococcus capitis Strain H36, S. capitis Strain H65, S. cohnii Strain H62, S. hominis Strain H69, Mycobacterium iranicum Strain H39, Plantibacter sp. Strain H53, Pseudomonas oryzihabitans Strain H72, and Microbacterium sp. Strain H83, isolated from residential settings.</title>
        <authorList>
            <person name="Lymperopoulou D."/>
            <person name="Adams R.I."/>
            <person name="Lindow S."/>
            <person name="Coil D.A."/>
            <person name="Jospin G."/>
            <person name="Eisen J.A."/>
        </authorList>
    </citation>
    <scope>NUCLEOTIDE SEQUENCE [LARGE SCALE GENOMIC DNA]</scope>
    <source>
        <strain evidence="4 5">H39</strain>
    </source>
</reference>
<accession>A0A178LUH3</accession>
<dbReference type="RefSeq" id="WP_064282353.1">
    <property type="nucleotide sequence ID" value="NZ_LWCS01000025.1"/>
</dbReference>
<evidence type="ECO:0000313" key="5">
    <source>
        <dbReference type="Proteomes" id="UP000078396"/>
    </source>
</evidence>
<feature type="DNA-binding region" description="H-T-H motif" evidence="2">
    <location>
        <begin position="36"/>
        <end position="55"/>
    </location>
</feature>
<name>A0A178LUH3_MYCIR</name>
<evidence type="ECO:0000313" key="4">
    <source>
        <dbReference type="EMBL" id="OAN37697.1"/>
    </source>
</evidence>
<evidence type="ECO:0000256" key="1">
    <source>
        <dbReference type="ARBA" id="ARBA00023125"/>
    </source>
</evidence>
<dbReference type="Pfam" id="PF00440">
    <property type="entry name" value="TetR_N"/>
    <property type="match status" value="1"/>
</dbReference>
<dbReference type="GO" id="GO:0003677">
    <property type="term" value="F:DNA binding"/>
    <property type="evidence" value="ECO:0007669"/>
    <property type="project" value="UniProtKB-UniRule"/>
</dbReference>
<protein>
    <submittedName>
        <fullName evidence="4">Transcriptional regulator</fullName>
    </submittedName>
</protein>
<dbReference type="OrthoDB" id="4569533at2"/>
<dbReference type="EMBL" id="LWCS01000025">
    <property type="protein sequence ID" value="OAN37697.1"/>
    <property type="molecule type" value="Genomic_DNA"/>
</dbReference>
<dbReference type="AlphaFoldDB" id="A0A178LUH3"/>
<dbReference type="Gene3D" id="1.10.357.10">
    <property type="entry name" value="Tetracycline Repressor, domain 2"/>
    <property type="match status" value="1"/>
</dbReference>
<feature type="domain" description="HTH tetR-type" evidence="3">
    <location>
        <begin position="13"/>
        <end position="73"/>
    </location>
</feature>
<gene>
    <name evidence="4" type="ORF">A4X20_21395</name>
</gene>
<sequence>MGSDDWLVGDRRAEAAERIYAAAKELIVGEGLEAFDMAALQRKVHCSRATIYRHVGGKDQIREAVLLREAERIIESVRSAVAGLSGEERTLTAVVVALDRIRADPLGRTLLNSMRRGDLTWIGRSPIPPALAVQLTGIAEDDSQAAQWIVRVVLAMLFWPIDDPVSEREMLARFLVSGRPGRQ</sequence>
<dbReference type="Proteomes" id="UP000078396">
    <property type="component" value="Unassembled WGS sequence"/>
</dbReference>
<proteinExistence type="predicted"/>
<keyword evidence="1 2" id="KW-0238">DNA-binding</keyword>
<dbReference type="InterPro" id="IPR009057">
    <property type="entry name" value="Homeodomain-like_sf"/>
</dbReference>
<comment type="caution">
    <text evidence="4">The sequence shown here is derived from an EMBL/GenBank/DDBJ whole genome shotgun (WGS) entry which is preliminary data.</text>
</comment>
<evidence type="ECO:0000259" key="3">
    <source>
        <dbReference type="PROSITE" id="PS50977"/>
    </source>
</evidence>
<dbReference type="PROSITE" id="PS50977">
    <property type="entry name" value="HTH_TETR_2"/>
    <property type="match status" value="1"/>
</dbReference>
<dbReference type="InterPro" id="IPR001647">
    <property type="entry name" value="HTH_TetR"/>
</dbReference>
<dbReference type="SUPFAM" id="SSF46689">
    <property type="entry name" value="Homeodomain-like"/>
    <property type="match status" value="1"/>
</dbReference>